<dbReference type="InterPro" id="IPR037914">
    <property type="entry name" value="SpoVT-AbrB_sf"/>
</dbReference>
<evidence type="ECO:0000256" key="2">
    <source>
        <dbReference type="SAM" id="MobiDB-lite"/>
    </source>
</evidence>
<evidence type="ECO:0000259" key="3">
    <source>
        <dbReference type="PROSITE" id="PS51740"/>
    </source>
</evidence>
<feature type="domain" description="SpoVT-AbrB" evidence="3">
    <location>
        <begin position="3"/>
        <end position="48"/>
    </location>
</feature>
<dbReference type="InterPro" id="IPR007159">
    <property type="entry name" value="SpoVT-AbrB_dom"/>
</dbReference>
<dbReference type="SUPFAM" id="SSF89447">
    <property type="entry name" value="AbrB/MazE/MraZ-like"/>
    <property type="match status" value="1"/>
</dbReference>
<reference evidence="4" key="1">
    <citation type="submission" date="2023-07" db="EMBL/GenBank/DDBJ databases">
        <title>Genomic Encyclopedia of Type Strains, Phase IV (KMG-IV): sequencing the most valuable type-strain genomes for metagenomic binning, comparative biology and taxonomic classification.</title>
        <authorList>
            <person name="Goeker M."/>
        </authorList>
    </citation>
    <scope>NUCLEOTIDE SEQUENCE</scope>
    <source>
        <strain evidence="4">DSM 19569</strain>
    </source>
</reference>
<dbReference type="RefSeq" id="WP_230368409.1">
    <property type="nucleotide sequence ID" value="NZ_JAJALK010000029.1"/>
</dbReference>
<dbReference type="SMART" id="SM00966">
    <property type="entry name" value="SpoVT_AbrB"/>
    <property type="match status" value="1"/>
</dbReference>
<dbReference type="Proteomes" id="UP001223420">
    <property type="component" value="Unassembled WGS sequence"/>
</dbReference>
<evidence type="ECO:0000313" key="5">
    <source>
        <dbReference type="Proteomes" id="UP001223420"/>
    </source>
</evidence>
<comment type="caution">
    <text evidence="4">The sequence shown here is derived from an EMBL/GenBank/DDBJ whole genome shotgun (WGS) entry which is preliminary data.</text>
</comment>
<dbReference type="NCBIfam" id="TIGR01439">
    <property type="entry name" value="lp_hng_hel_AbrB"/>
    <property type="match status" value="1"/>
</dbReference>
<accession>A0AAJ1TUH3</accession>
<dbReference type="GO" id="GO:0003677">
    <property type="term" value="F:DNA binding"/>
    <property type="evidence" value="ECO:0007669"/>
    <property type="project" value="UniProtKB-UniRule"/>
</dbReference>
<dbReference type="PROSITE" id="PS51740">
    <property type="entry name" value="SPOVT_ABRB"/>
    <property type="match status" value="1"/>
</dbReference>
<organism evidence="4 5">
    <name type="scientific">Methylobacterium brachiatum</name>
    <dbReference type="NCBI Taxonomy" id="269660"/>
    <lineage>
        <taxon>Bacteria</taxon>
        <taxon>Pseudomonadati</taxon>
        <taxon>Pseudomonadota</taxon>
        <taxon>Alphaproteobacteria</taxon>
        <taxon>Hyphomicrobiales</taxon>
        <taxon>Methylobacteriaceae</taxon>
        <taxon>Methylobacterium</taxon>
    </lineage>
</organism>
<dbReference type="AlphaFoldDB" id="A0AAJ1TUH3"/>
<dbReference type="EMBL" id="JAUSWL010000026">
    <property type="protein sequence ID" value="MDQ0547447.1"/>
    <property type="molecule type" value="Genomic_DNA"/>
</dbReference>
<proteinExistence type="predicted"/>
<evidence type="ECO:0000256" key="1">
    <source>
        <dbReference type="PROSITE-ProRule" id="PRU01076"/>
    </source>
</evidence>
<dbReference type="Gene3D" id="2.10.260.10">
    <property type="match status" value="1"/>
</dbReference>
<evidence type="ECO:0000313" key="4">
    <source>
        <dbReference type="EMBL" id="MDQ0547447.1"/>
    </source>
</evidence>
<feature type="compositionally biased region" description="Low complexity" evidence="2">
    <location>
        <begin position="86"/>
        <end position="96"/>
    </location>
</feature>
<feature type="region of interest" description="Disordered" evidence="2">
    <location>
        <begin position="79"/>
        <end position="104"/>
    </location>
</feature>
<protein>
    <submittedName>
        <fullName evidence="4">AbrB family looped-hinge helix DNA binding protein</fullName>
    </submittedName>
</protein>
<keyword evidence="1" id="KW-0238">DNA-binding</keyword>
<gene>
    <name evidence="4" type="ORF">QO001_006406</name>
</gene>
<name>A0AAJ1TUH3_9HYPH</name>
<sequence length="104" mass="10742">MNATLSKIDAGGRLIIPAQARKALRLESGGPVVLTLVDGELRVRSVASAMAELQVQTSSFLASDGASVSAFLTARRAEAAREEGASADTSDQATSSMTEFDRGA</sequence>